<dbReference type="RefSeq" id="XP_060382628.1">
    <property type="nucleotide sequence ID" value="XM_060522783.1"/>
</dbReference>
<evidence type="ECO:0000313" key="2">
    <source>
        <dbReference type="EMBL" id="KAK1500158.1"/>
    </source>
</evidence>
<gene>
    <name evidence="2" type="ORF">CTAM01_06757</name>
</gene>
<name>A0ABQ9RB14_9PEZI</name>
<evidence type="ECO:0008006" key="4">
    <source>
        <dbReference type="Google" id="ProtNLM"/>
    </source>
</evidence>
<feature type="chain" id="PRO_5047402668" description="Secreted protein" evidence="1">
    <location>
        <begin position="20"/>
        <end position="78"/>
    </location>
</feature>
<comment type="caution">
    <text evidence="2">The sequence shown here is derived from an EMBL/GenBank/DDBJ whole genome shotgun (WGS) entry which is preliminary data.</text>
</comment>
<organism evidence="2 3">
    <name type="scientific">Colletotrichum tamarilloi</name>
    <dbReference type="NCBI Taxonomy" id="1209934"/>
    <lineage>
        <taxon>Eukaryota</taxon>
        <taxon>Fungi</taxon>
        <taxon>Dikarya</taxon>
        <taxon>Ascomycota</taxon>
        <taxon>Pezizomycotina</taxon>
        <taxon>Sordariomycetes</taxon>
        <taxon>Hypocreomycetidae</taxon>
        <taxon>Glomerellales</taxon>
        <taxon>Glomerellaceae</taxon>
        <taxon>Colletotrichum</taxon>
        <taxon>Colletotrichum acutatum species complex</taxon>
    </lineage>
</organism>
<dbReference type="EMBL" id="MLFU01000019">
    <property type="protein sequence ID" value="KAK1500158.1"/>
    <property type="molecule type" value="Genomic_DNA"/>
</dbReference>
<keyword evidence="3" id="KW-1185">Reference proteome</keyword>
<accession>A0ABQ9RB14</accession>
<evidence type="ECO:0000313" key="3">
    <source>
        <dbReference type="Proteomes" id="UP001227543"/>
    </source>
</evidence>
<reference evidence="2 3" key="1">
    <citation type="submission" date="2016-10" db="EMBL/GenBank/DDBJ databases">
        <title>The genome sequence of Colletotrichum fioriniae PJ7.</title>
        <authorList>
            <person name="Baroncelli R."/>
        </authorList>
    </citation>
    <scope>NUCLEOTIDE SEQUENCE [LARGE SCALE GENOMIC DNA]</scope>
    <source>
        <strain evidence="2 3">Tom-12</strain>
    </source>
</reference>
<proteinExistence type="predicted"/>
<evidence type="ECO:0000256" key="1">
    <source>
        <dbReference type="SAM" id="SignalP"/>
    </source>
</evidence>
<dbReference type="Proteomes" id="UP001227543">
    <property type="component" value="Unassembled WGS sequence"/>
</dbReference>
<dbReference type="GeneID" id="85407021"/>
<keyword evidence="1" id="KW-0732">Signal</keyword>
<sequence>MWPAASCVWVCVCVISASCKHMLKLRKFCPPYPSSYLPVLLRTLSVCMCTEHPALEWNALTPSKLPFSFIPALRIRIP</sequence>
<protein>
    <recommendedName>
        <fullName evidence="4">Secreted protein</fullName>
    </recommendedName>
</protein>
<feature type="signal peptide" evidence="1">
    <location>
        <begin position="1"/>
        <end position="19"/>
    </location>
</feature>